<name>H8GKL4_METAL</name>
<evidence type="ECO:0000313" key="1">
    <source>
        <dbReference type="EMBL" id="EIC28022.1"/>
    </source>
</evidence>
<dbReference type="RefSeq" id="WP_005368650.1">
    <property type="nucleotide sequence ID" value="NZ_CM001475.1"/>
</dbReference>
<reference evidence="1 2" key="1">
    <citation type="journal article" date="2013" name="Genome Announc.">
        <title>Genome Sequence of the Obligate Gammaproteobacterial Methanotroph Methylomicrobium album Strain BG8.</title>
        <authorList>
            <person name="Kits K.D."/>
            <person name="Kalyuzhnaya M.G."/>
            <person name="Klotz M.G."/>
            <person name="Jetten M.S."/>
            <person name="Op den Camp H.J."/>
            <person name="Vuilleumier S."/>
            <person name="Bringel F."/>
            <person name="Dispirito A.A."/>
            <person name="Murrell J.C."/>
            <person name="Bruce D."/>
            <person name="Cheng J.F."/>
            <person name="Copeland A."/>
            <person name="Goodwin L."/>
            <person name="Hauser L."/>
            <person name="Lajus A."/>
            <person name="Land M.L."/>
            <person name="Lapidus A."/>
            <person name="Lucas S."/>
            <person name="Medigue C."/>
            <person name="Pitluck S."/>
            <person name="Woyke T."/>
            <person name="Zeytun A."/>
            <person name="Stein L.Y."/>
        </authorList>
    </citation>
    <scope>NUCLEOTIDE SEQUENCE [LARGE SCALE GENOMIC DNA]</scope>
    <source>
        <strain evidence="1 2">BG8</strain>
    </source>
</reference>
<dbReference type="eggNOG" id="ENOG5031NFV">
    <property type="taxonomic scope" value="Bacteria"/>
</dbReference>
<dbReference type="AlphaFoldDB" id="H8GKL4"/>
<evidence type="ECO:0000313" key="2">
    <source>
        <dbReference type="Proteomes" id="UP000005090"/>
    </source>
</evidence>
<gene>
    <name evidence="1" type="ORF">Metal_0155</name>
</gene>
<dbReference type="STRING" id="686340.Metal_0155"/>
<protein>
    <submittedName>
        <fullName evidence="1">Uncharacterized protein</fullName>
    </submittedName>
</protein>
<accession>H8GKL4</accession>
<dbReference type="Proteomes" id="UP000005090">
    <property type="component" value="Chromosome"/>
</dbReference>
<sequence length="60" mass="6989">MRKTRKSKKNTKQTDLFELVAHLEQLEQISSELTMIDALGQLELSTIVEKQIDWVELDES</sequence>
<dbReference type="EMBL" id="CM001475">
    <property type="protein sequence ID" value="EIC28022.1"/>
    <property type="molecule type" value="Genomic_DNA"/>
</dbReference>
<proteinExistence type="predicted"/>
<dbReference type="HOGENOM" id="CLU_200461_0_0_6"/>
<organism evidence="1 2">
    <name type="scientific">Methylomicrobium album BG8</name>
    <dbReference type="NCBI Taxonomy" id="686340"/>
    <lineage>
        <taxon>Bacteria</taxon>
        <taxon>Pseudomonadati</taxon>
        <taxon>Pseudomonadota</taxon>
        <taxon>Gammaproteobacteria</taxon>
        <taxon>Methylococcales</taxon>
        <taxon>Methylococcaceae</taxon>
        <taxon>Methylomicrobium</taxon>
    </lineage>
</organism>
<keyword evidence="2" id="KW-1185">Reference proteome</keyword>